<feature type="region of interest" description="Disordered" evidence="1">
    <location>
        <begin position="258"/>
        <end position="298"/>
    </location>
</feature>
<feature type="compositionally biased region" description="Polar residues" evidence="1">
    <location>
        <begin position="187"/>
        <end position="202"/>
    </location>
</feature>
<dbReference type="STRING" id="59895.A0A124SF38"/>
<evidence type="ECO:0000256" key="1">
    <source>
        <dbReference type="SAM" id="MobiDB-lite"/>
    </source>
</evidence>
<evidence type="ECO:0000313" key="2">
    <source>
        <dbReference type="EMBL" id="KVI02042.1"/>
    </source>
</evidence>
<evidence type="ECO:0000313" key="3">
    <source>
        <dbReference type="Proteomes" id="UP000243975"/>
    </source>
</evidence>
<dbReference type="Gramene" id="KVI02042">
    <property type="protein sequence ID" value="KVI02042"/>
    <property type="gene ID" value="Ccrd_019678"/>
</dbReference>
<dbReference type="PANTHER" id="PTHR46866:SF1">
    <property type="entry name" value="GH12955P"/>
    <property type="match status" value="1"/>
</dbReference>
<sequence length="298" mass="33250">MLDFSSLGTGILSSAYDGRLYTCMHHPETVNRPVAGIGNDSLIFIDIDQGQKLHLWRSDYVESSLPSQISSICSCGFTNGGATSPSWIAVGLSSGRSRIGGKFHGDKWWMKWLLTLASPEGDTGNEFNGLLASSSEEQSEHKNWSSFLASSIVAQTCWPNCVMIDRTDQTNLRVEGQQNKLHRHESPNPTTALQTGSNNSTQCSSSQIMATINKNKYGSDSFLYLSKADNEIMKIPVSRRSNQELIMKRFSLRHPDDAKLRKKKEKKPGNLMNRRMISGGKMNNVVKFEEKKRSIKKP</sequence>
<reference evidence="2 3" key="1">
    <citation type="journal article" date="2016" name="Sci. Rep.">
        <title>The genome sequence of the outbreeding globe artichoke constructed de novo incorporating a phase-aware low-pass sequencing strategy of F1 progeny.</title>
        <authorList>
            <person name="Scaglione D."/>
            <person name="Reyes-Chin-Wo S."/>
            <person name="Acquadro A."/>
            <person name="Froenicke L."/>
            <person name="Portis E."/>
            <person name="Beitel C."/>
            <person name="Tirone M."/>
            <person name="Mauro R."/>
            <person name="Lo Monaco A."/>
            <person name="Mauromicale G."/>
            <person name="Faccioli P."/>
            <person name="Cattivelli L."/>
            <person name="Rieseberg L."/>
            <person name="Michelmore R."/>
            <person name="Lanteri S."/>
        </authorList>
    </citation>
    <scope>NUCLEOTIDE SEQUENCE [LARGE SCALE GENOMIC DNA]</scope>
    <source>
        <strain evidence="2">2C</strain>
    </source>
</reference>
<name>A0A124SF38_CYNCS</name>
<dbReference type="EMBL" id="LEKV01002665">
    <property type="protein sequence ID" value="KVI02042.1"/>
    <property type="molecule type" value="Genomic_DNA"/>
</dbReference>
<keyword evidence="3" id="KW-1185">Reference proteome</keyword>
<comment type="caution">
    <text evidence="2">The sequence shown here is derived from an EMBL/GenBank/DDBJ whole genome shotgun (WGS) entry which is preliminary data.</text>
</comment>
<dbReference type="PANTHER" id="PTHR46866">
    <property type="entry name" value="GH12955P"/>
    <property type="match status" value="1"/>
</dbReference>
<proteinExistence type="predicted"/>
<accession>A0A124SF38</accession>
<dbReference type="Proteomes" id="UP000243975">
    <property type="component" value="Unassembled WGS sequence"/>
</dbReference>
<feature type="region of interest" description="Disordered" evidence="1">
    <location>
        <begin position="179"/>
        <end position="202"/>
    </location>
</feature>
<organism evidence="2 3">
    <name type="scientific">Cynara cardunculus var. scolymus</name>
    <name type="common">Globe artichoke</name>
    <name type="synonym">Cynara scolymus</name>
    <dbReference type="NCBI Taxonomy" id="59895"/>
    <lineage>
        <taxon>Eukaryota</taxon>
        <taxon>Viridiplantae</taxon>
        <taxon>Streptophyta</taxon>
        <taxon>Embryophyta</taxon>
        <taxon>Tracheophyta</taxon>
        <taxon>Spermatophyta</taxon>
        <taxon>Magnoliopsida</taxon>
        <taxon>eudicotyledons</taxon>
        <taxon>Gunneridae</taxon>
        <taxon>Pentapetalae</taxon>
        <taxon>asterids</taxon>
        <taxon>campanulids</taxon>
        <taxon>Asterales</taxon>
        <taxon>Asteraceae</taxon>
        <taxon>Carduoideae</taxon>
        <taxon>Cardueae</taxon>
        <taxon>Carduinae</taxon>
        <taxon>Cynara</taxon>
    </lineage>
</organism>
<dbReference type="AlphaFoldDB" id="A0A124SF38"/>
<protein>
    <submittedName>
        <fullName evidence="2">Uncharacterized protein</fullName>
    </submittedName>
</protein>
<gene>
    <name evidence="2" type="ORF">Ccrd_019678</name>
</gene>